<dbReference type="SUPFAM" id="SSF101473">
    <property type="entry name" value="DhaL-like"/>
    <property type="match status" value="1"/>
</dbReference>
<evidence type="ECO:0000313" key="10">
    <source>
        <dbReference type="EMBL" id="PAE87930.1"/>
    </source>
</evidence>
<proteinExistence type="predicted"/>
<dbReference type="AlphaFoldDB" id="A0A268NXZ0"/>
<evidence type="ECO:0000256" key="2">
    <source>
        <dbReference type="ARBA" id="ARBA00004745"/>
    </source>
</evidence>
<dbReference type="InterPro" id="IPR012737">
    <property type="entry name" value="DhaK_L_YcgS"/>
</dbReference>
<comment type="function">
    <text evidence="8">ADP-binding subunit of the dihydroxyacetone kinase, which is responsible for the phosphoenolpyruvate (PEP)-dependent phosphorylation of dihydroxyacetone. DhaL-ADP is converted to DhaL-ATP via a phosphoryl group transfer from DhaM and transmits it to dihydroxyacetone binds to DhaK.</text>
</comment>
<evidence type="ECO:0000256" key="6">
    <source>
        <dbReference type="ARBA" id="ARBA00022798"/>
    </source>
</evidence>
<dbReference type="InterPro" id="IPR050861">
    <property type="entry name" value="Dihydroxyacetone_Kinase"/>
</dbReference>
<gene>
    <name evidence="10" type="primary">dhaL</name>
    <name evidence="10" type="ORF">CHH72_15810</name>
</gene>
<feature type="domain" description="DhaL" evidence="9">
    <location>
        <begin position="4"/>
        <end position="198"/>
    </location>
</feature>
<dbReference type="GO" id="GO:0019563">
    <property type="term" value="P:glycerol catabolic process"/>
    <property type="evidence" value="ECO:0007669"/>
    <property type="project" value="TreeGrafter"/>
</dbReference>
<comment type="caution">
    <text evidence="10">The sequence shown here is derived from an EMBL/GenBank/DDBJ whole genome shotgun (WGS) entry which is preliminary data.</text>
</comment>
<dbReference type="NCBIfam" id="TIGR02365">
    <property type="entry name" value="dha_L_ycgS"/>
    <property type="match status" value="1"/>
</dbReference>
<dbReference type="EMBL" id="NPCC01000025">
    <property type="protein sequence ID" value="PAE87930.1"/>
    <property type="molecule type" value="Genomic_DNA"/>
</dbReference>
<name>A0A268NXZ0_SHOCL</name>
<organism evidence="10 11">
    <name type="scientific">Shouchella clausii</name>
    <name type="common">Alkalihalobacillus clausii</name>
    <dbReference type="NCBI Taxonomy" id="79880"/>
    <lineage>
        <taxon>Bacteria</taxon>
        <taxon>Bacillati</taxon>
        <taxon>Bacillota</taxon>
        <taxon>Bacilli</taxon>
        <taxon>Bacillales</taxon>
        <taxon>Bacillaceae</taxon>
        <taxon>Shouchella</taxon>
    </lineage>
</organism>
<dbReference type="SMART" id="SM01120">
    <property type="entry name" value="Dak2"/>
    <property type="match status" value="1"/>
</dbReference>
<keyword evidence="6" id="KW-0319">Glycerol metabolism</keyword>
<evidence type="ECO:0000256" key="7">
    <source>
        <dbReference type="ARBA" id="ARBA00046577"/>
    </source>
</evidence>
<dbReference type="Pfam" id="PF02734">
    <property type="entry name" value="Dak2"/>
    <property type="match status" value="1"/>
</dbReference>
<dbReference type="InterPro" id="IPR004007">
    <property type="entry name" value="DhaL_dom"/>
</dbReference>
<dbReference type="InterPro" id="IPR036117">
    <property type="entry name" value="DhaL_dom_sf"/>
</dbReference>
<dbReference type="EC" id="2.7.1.121" evidence="3"/>
<keyword evidence="4" id="KW-0808">Transferase</keyword>
<dbReference type="PROSITE" id="PS51480">
    <property type="entry name" value="DHAL"/>
    <property type="match status" value="1"/>
</dbReference>
<dbReference type="Proteomes" id="UP000216207">
    <property type="component" value="Unassembled WGS sequence"/>
</dbReference>
<comment type="subunit">
    <text evidence="7">Homodimer. The dihydroxyacetone kinase complex is composed of a homodimer of DhaM, a homodimer of DhaK and the subunit DhaL.</text>
</comment>
<dbReference type="PANTHER" id="PTHR28629">
    <property type="entry name" value="TRIOKINASE/FMN CYCLASE"/>
    <property type="match status" value="1"/>
</dbReference>
<comment type="pathway">
    <text evidence="2">Polyol metabolism; glycerol degradation.</text>
</comment>
<dbReference type="PANTHER" id="PTHR28629:SF4">
    <property type="entry name" value="TRIOKINASE_FMN CYCLASE"/>
    <property type="match status" value="1"/>
</dbReference>
<comment type="catalytic activity">
    <reaction evidence="1">
        <text>dihydroxyacetone + phosphoenolpyruvate = dihydroxyacetone phosphate + pyruvate</text>
        <dbReference type="Rhea" id="RHEA:18381"/>
        <dbReference type="ChEBI" id="CHEBI:15361"/>
        <dbReference type="ChEBI" id="CHEBI:16016"/>
        <dbReference type="ChEBI" id="CHEBI:57642"/>
        <dbReference type="ChEBI" id="CHEBI:58702"/>
        <dbReference type="EC" id="2.7.1.121"/>
    </reaction>
</comment>
<evidence type="ECO:0000256" key="3">
    <source>
        <dbReference type="ARBA" id="ARBA00012095"/>
    </source>
</evidence>
<protein>
    <recommendedName>
        <fullName evidence="3">phosphoenolpyruvate--glycerone phosphotransferase</fullName>
        <ecNumber evidence="3">2.7.1.121</ecNumber>
    </recommendedName>
</protein>
<dbReference type="GO" id="GO:0005829">
    <property type="term" value="C:cytosol"/>
    <property type="evidence" value="ECO:0007669"/>
    <property type="project" value="TreeGrafter"/>
</dbReference>
<dbReference type="GO" id="GO:0004371">
    <property type="term" value="F:glycerone kinase activity"/>
    <property type="evidence" value="ECO:0007669"/>
    <property type="project" value="InterPro"/>
</dbReference>
<accession>A0A268NXZ0</accession>
<evidence type="ECO:0000256" key="5">
    <source>
        <dbReference type="ARBA" id="ARBA00022777"/>
    </source>
</evidence>
<evidence type="ECO:0000256" key="1">
    <source>
        <dbReference type="ARBA" id="ARBA00001113"/>
    </source>
</evidence>
<reference evidence="10 11" key="1">
    <citation type="submission" date="2017-07" db="EMBL/GenBank/DDBJ databases">
        <title>Isolation and whole genome analysis of endospore-forming bacteria from heroin.</title>
        <authorList>
            <person name="Kalinowski J."/>
            <person name="Ahrens B."/>
            <person name="Al-Dilaimi A."/>
            <person name="Winkler A."/>
            <person name="Wibberg D."/>
            <person name="Schleenbecker U."/>
            <person name="Ruckert C."/>
            <person name="Wolfel R."/>
            <person name="Grass G."/>
        </authorList>
    </citation>
    <scope>NUCLEOTIDE SEQUENCE [LARGE SCALE GENOMIC DNA]</scope>
    <source>
        <strain evidence="10 11">7539</strain>
    </source>
</reference>
<sequence>MNTTQLKQWLTELAAVIADNRDELSKLDQALGDGDHGINMHRGFQAVLSELPNIKEEDEPAALLQTVATILISKVGGASGPLYGTAFLRMSAACKGKQTLDDETMVVALKQAAEGIAQRGKAAPGEGTLLDVWSTVANEAKETGMDWNQLEAAAREGMEATKDMVVKRGRGAILGEQSVGHIDPGAVSSYYLFKTLCNTMKAGE</sequence>
<dbReference type="Gene3D" id="1.25.40.340">
    <property type="match status" value="1"/>
</dbReference>
<keyword evidence="5 10" id="KW-0418">Kinase</keyword>
<dbReference type="FunFam" id="1.25.40.340:FF:000002">
    <property type="entry name" value="Dihydroxyacetone kinase, L subunit"/>
    <property type="match status" value="1"/>
</dbReference>
<evidence type="ECO:0000259" key="9">
    <source>
        <dbReference type="PROSITE" id="PS51480"/>
    </source>
</evidence>
<evidence type="ECO:0000256" key="8">
    <source>
        <dbReference type="ARBA" id="ARBA00055771"/>
    </source>
</evidence>
<dbReference type="GO" id="GO:0047324">
    <property type="term" value="F:phosphoenolpyruvate-glycerone phosphotransferase activity"/>
    <property type="evidence" value="ECO:0007669"/>
    <property type="project" value="UniProtKB-EC"/>
</dbReference>
<evidence type="ECO:0000256" key="4">
    <source>
        <dbReference type="ARBA" id="ARBA00022679"/>
    </source>
</evidence>
<evidence type="ECO:0000313" key="11">
    <source>
        <dbReference type="Proteomes" id="UP000216207"/>
    </source>
</evidence>
<dbReference type="RefSeq" id="WP_035204740.1">
    <property type="nucleotide sequence ID" value="NZ_CP012475.1"/>
</dbReference>